<dbReference type="AlphaFoldDB" id="A0A1W1I7H4"/>
<evidence type="ECO:0000313" key="1">
    <source>
        <dbReference type="EMBL" id="SLM48935.1"/>
    </source>
</evidence>
<proteinExistence type="predicted"/>
<protein>
    <recommendedName>
        <fullName evidence="3">DUF4382 domain-containing protein</fullName>
    </recommendedName>
</protein>
<dbReference type="EMBL" id="LT828648">
    <property type="protein sequence ID" value="SLM48935.1"/>
    <property type="molecule type" value="Genomic_DNA"/>
</dbReference>
<reference evidence="1 2" key="1">
    <citation type="submission" date="2017-03" db="EMBL/GenBank/DDBJ databases">
        <authorList>
            <person name="Afonso C.L."/>
            <person name="Miller P.J."/>
            <person name="Scott M.A."/>
            <person name="Spackman E."/>
            <person name="Goraichik I."/>
            <person name="Dimitrov K.M."/>
            <person name="Suarez D.L."/>
            <person name="Swayne D.E."/>
        </authorList>
    </citation>
    <scope>NUCLEOTIDE SEQUENCE [LARGE SCALE GENOMIC DNA]</scope>
    <source>
        <strain evidence="1">Genome sequencing of Nitrospira japonica strain NJ11</strain>
    </source>
</reference>
<evidence type="ECO:0008006" key="3">
    <source>
        <dbReference type="Google" id="ProtNLM"/>
    </source>
</evidence>
<gene>
    <name evidence="1" type="ORF">NSJP_2768</name>
</gene>
<dbReference type="Proteomes" id="UP000192042">
    <property type="component" value="Chromosome I"/>
</dbReference>
<sequence>MSVLFTSRRRPLWIQTAIGILLLAGCSTTSLDMTDKPIQPPAPGWGVVVGSVLVEAEDDPPDSWWNRSFGRNAEGFTYEFQIVRVELTDLEGTSHPYARRYQLDAKPRVERTFVARLPVGTYLVKTFRHEGLSAIGGDLDVRFSVEAGRIQYLGRLVLTVPRRVSFGAPYTFRIVDARDSTLTKLQQRHPVLAGEVVNSPMQVQ</sequence>
<name>A0A1W1I7H4_9BACT</name>
<keyword evidence="2" id="KW-1185">Reference proteome</keyword>
<dbReference type="KEGG" id="nja:NSJP_2768"/>
<organism evidence="1 2">
    <name type="scientific">Nitrospira japonica</name>
    <dbReference type="NCBI Taxonomy" id="1325564"/>
    <lineage>
        <taxon>Bacteria</taxon>
        <taxon>Pseudomonadati</taxon>
        <taxon>Nitrospirota</taxon>
        <taxon>Nitrospiria</taxon>
        <taxon>Nitrospirales</taxon>
        <taxon>Nitrospiraceae</taxon>
        <taxon>Nitrospira</taxon>
    </lineage>
</organism>
<accession>A0A1W1I7H4</accession>
<evidence type="ECO:0000313" key="2">
    <source>
        <dbReference type="Proteomes" id="UP000192042"/>
    </source>
</evidence>